<proteinExistence type="predicted"/>
<sequence>MGEDVWIAIKDGWVPPTVMWGELATAIEMSSPPHLQSQSLLKLIQYHICLSLVLLLLLIGTSHTEASNTPPSKISKPPATFRTNPPQNCGAPGSLDDYECPTLHESASATIGNYWYSGKIQEKRHHHTPDSSEGVRAFDRVLDGEDQRLLWEDAKVQACVSKLLLLKINIDNASAPVSLGIKKHMVKTRIYRFRQYGLRERYAKLYPDDDFDFKIGINDYQKDWFFAEILVNDVKANPPHFTTGLMARDNLIARHGIHGLYWLYNIDVLETQLVIEGDTIIFLTQPRSTSPFQGLMYDYIRLEEPPTSSPVKK</sequence>
<dbReference type="EMBL" id="JACGCM010002284">
    <property type="protein sequence ID" value="KAF6142048.1"/>
    <property type="molecule type" value="Genomic_DNA"/>
</dbReference>
<dbReference type="InterPro" id="IPR008979">
    <property type="entry name" value="Galactose-bd-like_sf"/>
</dbReference>
<gene>
    <name evidence="3" type="ORF">GIB67_038016</name>
</gene>
<evidence type="ECO:0000313" key="4">
    <source>
        <dbReference type="Proteomes" id="UP000541444"/>
    </source>
</evidence>
<organism evidence="3 4">
    <name type="scientific">Kingdonia uniflora</name>
    <dbReference type="NCBI Taxonomy" id="39325"/>
    <lineage>
        <taxon>Eukaryota</taxon>
        <taxon>Viridiplantae</taxon>
        <taxon>Streptophyta</taxon>
        <taxon>Embryophyta</taxon>
        <taxon>Tracheophyta</taxon>
        <taxon>Spermatophyta</taxon>
        <taxon>Magnoliopsida</taxon>
        <taxon>Ranunculales</taxon>
        <taxon>Circaeasteraceae</taxon>
        <taxon>Kingdonia</taxon>
    </lineage>
</organism>
<dbReference type="SUPFAM" id="SSF49785">
    <property type="entry name" value="Galactose-binding domain-like"/>
    <property type="match status" value="1"/>
</dbReference>
<keyword evidence="4" id="KW-1185">Reference proteome</keyword>
<dbReference type="AlphaFoldDB" id="A0A7J7LHL8"/>
<dbReference type="Pfam" id="PF14683">
    <property type="entry name" value="CBM-like"/>
    <property type="match status" value="1"/>
</dbReference>
<protein>
    <recommendedName>
        <fullName evidence="2">Rhamnogalacturonan lyase domain-containing protein</fullName>
    </recommendedName>
</protein>
<feature type="domain" description="Rhamnogalacturonan lyase" evidence="2">
    <location>
        <begin position="228"/>
        <end position="302"/>
    </location>
</feature>
<dbReference type="PANTHER" id="PTHR32018">
    <property type="entry name" value="RHAMNOGALACTURONATE LYASE FAMILY PROTEIN"/>
    <property type="match status" value="1"/>
</dbReference>
<evidence type="ECO:0000313" key="3">
    <source>
        <dbReference type="EMBL" id="KAF6142048.1"/>
    </source>
</evidence>
<dbReference type="OrthoDB" id="2130367at2759"/>
<feature type="region of interest" description="Disordered" evidence="1">
    <location>
        <begin position="64"/>
        <end position="88"/>
    </location>
</feature>
<dbReference type="PANTHER" id="PTHR32018:SF1">
    <property type="entry name" value="RHAMNOGALACTURONAN ENDOLYASE"/>
    <property type="match status" value="1"/>
</dbReference>
<name>A0A7J7LHL8_9MAGN</name>
<evidence type="ECO:0000259" key="2">
    <source>
        <dbReference type="Pfam" id="PF14683"/>
    </source>
</evidence>
<dbReference type="InterPro" id="IPR051850">
    <property type="entry name" value="Polysacch_Lyase_4"/>
</dbReference>
<comment type="caution">
    <text evidence="3">The sequence shown here is derived from an EMBL/GenBank/DDBJ whole genome shotgun (WGS) entry which is preliminary data.</text>
</comment>
<dbReference type="InterPro" id="IPR029411">
    <property type="entry name" value="RG-lyase_III"/>
</dbReference>
<accession>A0A7J7LHL8</accession>
<reference evidence="3 4" key="1">
    <citation type="journal article" date="2020" name="IScience">
        <title>Genome Sequencing of the Endangered Kingdonia uniflora (Circaeasteraceae, Ranunculales) Reveals Potential Mechanisms of Evolutionary Specialization.</title>
        <authorList>
            <person name="Sun Y."/>
            <person name="Deng T."/>
            <person name="Zhang A."/>
            <person name="Moore M.J."/>
            <person name="Landis J.B."/>
            <person name="Lin N."/>
            <person name="Zhang H."/>
            <person name="Zhang X."/>
            <person name="Huang J."/>
            <person name="Zhang X."/>
            <person name="Sun H."/>
            <person name="Wang H."/>
        </authorList>
    </citation>
    <scope>NUCLEOTIDE SEQUENCE [LARGE SCALE GENOMIC DNA]</scope>
    <source>
        <strain evidence="3">TB1705</strain>
        <tissue evidence="3">Leaf</tissue>
    </source>
</reference>
<dbReference type="Proteomes" id="UP000541444">
    <property type="component" value="Unassembled WGS sequence"/>
</dbReference>
<evidence type="ECO:0000256" key="1">
    <source>
        <dbReference type="SAM" id="MobiDB-lite"/>
    </source>
</evidence>